<protein>
    <submittedName>
        <fullName evidence="1">Uncharacterized protein</fullName>
    </submittedName>
</protein>
<gene>
    <name evidence="1" type="ORF">AaE_013534</name>
</gene>
<comment type="caution">
    <text evidence="1">The sequence shown here is derived from an EMBL/GenBank/DDBJ whole genome shotgun (WGS) entry which is preliminary data.</text>
</comment>
<dbReference type="AlphaFoldDB" id="A0A6A4ZHN8"/>
<accession>A0A6A4ZHN8</accession>
<evidence type="ECO:0000313" key="1">
    <source>
        <dbReference type="EMBL" id="KAF0707604.1"/>
    </source>
</evidence>
<dbReference type="EMBL" id="VJMI01019339">
    <property type="protein sequence ID" value="KAF0707604.1"/>
    <property type="molecule type" value="Genomic_DNA"/>
</dbReference>
<dbReference type="Proteomes" id="UP000469452">
    <property type="component" value="Unassembled WGS sequence"/>
</dbReference>
<sequence length="400" mass="42318">MSTSATYSDSQVESATILCRADFQDTTLPLTMDTILVVERRSGLDAQLASLYPEILTSDPVKALGTKQVWHSGIVEMPRQALYMRLPTIDRSSCSGTAGVGHGWQSDMPKRSRTFAAYAACDSVIAPFGAGSPGLGVGGDTSGVEKYLLVSVACGPGAEIRCERSVPAGAWSRGVGVTGVVNCPGLDEFGRRGLGRCGVHHAVKDEHGGIHRLGPPAFGHSGVGEHRQGHLHDGSVDSFGDSVLPLVVWSGLLVLNPEGASAVGAEDAGLIARLGLRPGQEFEEVFSLRGAVGRVVEPHYFVAGGGVYIHGPLVCETQHSPGLKVRLLVLGAGVFAIFDFTQHSHGCSKAKSLGGGPNPSRPQRRTASIGRRWFFLWGVDPWIRPLIGWRIRTSAQGCTP</sequence>
<proteinExistence type="predicted"/>
<organism evidence="1 2">
    <name type="scientific">Aphanomyces astaci</name>
    <name type="common">Crayfish plague agent</name>
    <dbReference type="NCBI Taxonomy" id="112090"/>
    <lineage>
        <taxon>Eukaryota</taxon>
        <taxon>Sar</taxon>
        <taxon>Stramenopiles</taxon>
        <taxon>Oomycota</taxon>
        <taxon>Saprolegniomycetes</taxon>
        <taxon>Saprolegniales</taxon>
        <taxon>Verrucalvaceae</taxon>
        <taxon>Aphanomyces</taxon>
    </lineage>
</organism>
<evidence type="ECO:0000313" key="2">
    <source>
        <dbReference type="Proteomes" id="UP000469452"/>
    </source>
</evidence>
<dbReference type="VEuPathDB" id="FungiDB:H257_19100"/>
<name>A0A6A4ZHN8_APHAT</name>
<reference evidence="1 2" key="1">
    <citation type="submission" date="2019-06" db="EMBL/GenBank/DDBJ databases">
        <title>Genomics analysis of Aphanomyces spp. identifies a new class of oomycete effector associated with host adaptation.</title>
        <authorList>
            <person name="Gaulin E."/>
        </authorList>
    </citation>
    <scope>NUCLEOTIDE SEQUENCE [LARGE SCALE GENOMIC DNA]</scope>
    <source>
        <strain evidence="1 2">E</strain>
    </source>
</reference>